<keyword evidence="3" id="KW-0804">Transcription</keyword>
<dbReference type="Gene3D" id="1.10.357.10">
    <property type="entry name" value="Tetracycline Repressor, domain 2"/>
    <property type="match status" value="1"/>
</dbReference>
<proteinExistence type="predicted"/>
<dbReference type="InterPro" id="IPR050109">
    <property type="entry name" value="HTH-type_TetR-like_transc_reg"/>
</dbReference>
<dbReference type="InterPro" id="IPR001647">
    <property type="entry name" value="HTH_TetR"/>
</dbReference>
<dbReference type="GO" id="GO:0000976">
    <property type="term" value="F:transcription cis-regulatory region binding"/>
    <property type="evidence" value="ECO:0007669"/>
    <property type="project" value="TreeGrafter"/>
</dbReference>
<protein>
    <submittedName>
        <fullName evidence="6">AcrR family transcriptional regulator</fullName>
    </submittedName>
</protein>
<evidence type="ECO:0000259" key="5">
    <source>
        <dbReference type="PROSITE" id="PS50977"/>
    </source>
</evidence>
<keyword evidence="7" id="KW-1185">Reference proteome</keyword>
<dbReference type="InterPro" id="IPR009057">
    <property type="entry name" value="Homeodomain-like_sf"/>
</dbReference>
<feature type="DNA-binding region" description="H-T-H motif" evidence="4">
    <location>
        <begin position="41"/>
        <end position="60"/>
    </location>
</feature>
<keyword evidence="1" id="KW-0805">Transcription regulation</keyword>
<evidence type="ECO:0000313" key="7">
    <source>
        <dbReference type="Proteomes" id="UP000530564"/>
    </source>
</evidence>
<dbReference type="GO" id="GO:0003700">
    <property type="term" value="F:DNA-binding transcription factor activity"/>
    <property type="evidence" value="ECO:0007669"/>
    <property type="project" value="TreeGrafter"/>
</dbReference>
<dbReference type="Proteomes" id="UP000530564">
    <property type="component" value="Unassembled WGS sequence"/>
</dbReference>
<evidence type="ECO:0000313" key="6">
    <source>
        <dbReference type="EMBL" id="MBB3891208.1"/>
    </source>
</evidence>
<evidence type="ECO:0000256" key="4">
    <source>
        <dbReference type="PROSITE-ProRule" id="PRU00335"/>
    </source>
</evidence>
<dbReference type="RefSeq" id="WP_183771874.1">
    <property type="nucleotide sequence ID" value="NZ_JACIDK010000002.1"/>
</dbReference>
<accession>A0A839ZYJ0</accession>
<reference evidence="6 7" key="1">
    <citation type="submission" date="2020-08" db="EMBL/GenBank/DDBJ databases">
        <title>Genomic Encyclopedia of Type Strains, Phase IV (KMG-IV): sequencing the most valuable type-strain genomes for metagenomic binning, comparative biology and taxonomic classification.</title>
        <authorList>
            <person name="Goeker M."/>
        </authorList>
    </citation>
    <scope>NUCLEOTIDE SEQUENCE [LARGE SCALE GENOMIC DNA]</scope>
    <source>
        <strain evidence="6 7">DSM 21793</strain>
    </source>
</reference>
<evidence type="ECO:0000256" key="2">
    <source>
        <dbReference type="ARBA" id="ARBA00023125"/>
    </source>
</evidence>
<dbReference type="EMBL" id="JACIDK010000002">
    <property type="protein sequence ID" value="MBB3891208.1"/>
    <property type="molecule type" value="Genomic_DNA"/>
</dbReference>
<gene>
    <name evidence="6" type="ORF">GGQ61_001925</name>
</gene>
<dbReference type="Pfam" id="PF00440">
    <property type="entry name" value="TetR_N"/>
    <property type="match status" value="1"/>
</dbReference>
<name>A0A839ZYJ0_9CAUL</name>
<dbReference type="PANTHER" id="PTHR30055">
    <property type="entry name" value="HTH-TYPE TRANSCRIPTIONAL REGULATOR RUTR"/>
    <property type="match status" value="1"/>
</dbReference>
<dbReference type="PANTHER" id="PTHR30055:SF234">
    <property type="entry name" value="HTH-TYPE TRANSCRIPTIONAL REGULATOR BETI"/>
    <property type="match status" value="1"/>
</dbReference>
<keyword evidence="2 4" id="KW-0238">DNA-binding</keyword>
<dbReference type="SUPFAM" id="SSF46689">
    <property type="entry name" value="Homeodomain-like"/>
    <property type="match status" value="1"/>
</dbReference>
<dbReference type="AlphaFoldDB" id="A0A839ZYJ0"/>
<organism evidence="6 7">
    <name type="scientific">Phenylobacterium haematophilum</name>
    <dbReference type="NCBI Taxonomy" id="98513"/>
    <lineage>
        <taxon>Bacteria</taxon>
        <taxon>Pseudomonadati</taxon>
        <taxon>Pseudomonadota</taxon>
        <taxon>Alphaproteobacteria</taxon>
        <taxon>Caulobacterales</taxon>
        <taxon>Caulobacteraceae</taxon>
        <taxon>Phenylobacterium</taxon>
    </lineage>
</organism>
<evidence type="ECO:0000256" key="3">
    <source>
        <dbReference type="ARBA" id="ARBA00023163"/>
    </source>
</evidence>
<evidence type="ECO:0000256" key="1">
    <source>
        <dbReference type="ARBA" id="ARBA00023015"/>
    </source>
</evidence>
<dbReference type="PROSITE" id="PS50977">
    <property type="entry name" value="HTH_TETR_2"/>
    <property type="match status" value="1"/>
</dbReference>
<sequence>MSDVRTYNSRLRREQAEATRERILAAMADLLQAEGRVELVTNRAVAGAAGVTEVTVYRHFPSRDVLLRGLWEWLNRRNGVTVGMPESAEDIVAKLPALYGTFDAAPAHIVASITSQQGREMRESLNEPRRAAFLAAVAEAAPDLPASEQEKAAAMLQLIYSAYGWVSLREQWGVTGERAADAATWAAETLLDDLRRRGAAPIKPAERGTTRSKP</sequence>
<feature type="domain" description="HTH tetR-type" evidence="5">
    <location>
        <begin position="17"/>
        <end position="78"/>
    </location>
</feature>
<comment type="caution">
    <text evidence="6">The sequence shown here is derived from an EMBL/GenBank/DDBJ whole genome shotgun (WGS) entry which is preliminary data.</text>
</comment>